<feature type="region of interest" description="Disordered" evidence="1">
    <location>
        <begin position="169"/>
        <end position="195"/>
    </location>
</feature>
<organism evidence="2 3">
    <name type="scientific">Sesamum alatum</name>
    <dbReference type="NCBI Taxonomy" id="300844"/>
    <lineage>
        <taxon>Eukaryota</taxon>
        <taxon>Viridiplantae</taxon>
        <taxon>Streptophyta</taxon>
        <taxon>Embryophyta</taxon>
        <taxon>Tracheophyta</taxon>
        <taxon>Spermatophyta</taxon>
        <taxon>Magnoliopsida</taxon>
        <taxon>eudicotyledons</taxon>
        <taxon>Gunneridae</taxon>
        <taxon>Pentapetalae</taxon>
        <taxon>asterids</taxon>
        <taxon>lamiids</taxon>
        <taxon>Lamiales</taxon>
        <taxon>Pedaliaceae</taxon>
        <taxon>Sesamum</taxon>
    </lineage>
</organism>
<gene>
    <name evidence="2" type="ORF">Salat_1739100</name>
</gene>
<reference evidence="2" key="1">
    <citation type="submission" date="2020-06" db="EMBL/GenBank/DDBJ databases">
        <authorList>
            <person name="Li T."/>
            <person name="Hu X."/>
            <person name="Zhang T."/>
            <person name="Song X."/>
            <person name="Zhang H."/>
            <person name="Dai N."/>
            <person name="Sheng W."/>
            <person name="Hou X."/>
            <person name="Wei L."/>
        </authorList>
    </citation>
    <scope>NUCLEOTIDE SEQUENCE</scope>
    <source>
        <strain evidence="2">3651</strain>
        <tissue evidence="2">Leaf</tissue>
    </source>
</reference>
<name>A0AAE2CKF7_9LAMI</name>
<keyword evidence="3" id="KW-1185">Reference proteome</keyword>
<dbReference type="Proteomes" id="UP001293254">
    <property type="component" value="Unassembled WGS sequence"/>
</dbReference>
<proteinExistence type="predicted"/>
<feature type="compositionally biased region" description="Polar residues" evidence="1">
    <location>
        <begin position="1"/>
        <end position="44"/>
    </location>
</feature>
<sequence>MCIQQPNQLTQPGFLQDGPQTQPAQPNAMIQQTSLHGSPLTTPSLDMDSAHTLIKPNPTHAHNPPSLSYVQPILSPLHELTRFSPNQARTRTQPGPNPNKRCPHPAHSLIEPNLKSICWKSHRQSYPLKSLMVLHMEAALTVGSSQRTAIERGGLYSVLVVLAMGTRGRRGGRGRGLRGASVRQPRGNSKRKERGLVGGLGEKRLKLAAGEFRTNL</sequence>
<evidence type="ECO:0000313" key="2">
    <source>
        <dbReference type="EMBL" id="KAK4425451.1"/>
    </source>
</evidence>
<protein>
    <submittedName>
        <fullName evidence="2">Uncharacterized protein</fullName>
    </submittedName>
</protein>
<feature type="region of interest" description="Disordered" evidence="1">
    <location>
        <begin position="85"/>
        <end position="106"/>
    </location>
</feature>
<evidence type="ECO:0000256" key="1">
    <source>
        <dbReference type="SAM" id="MobiDB-lite"/>
    </source>
</evidence>
<evidence type="ECO:0000313" key="3">
    <source>
        <dbReference type="Proteomes" id="UP001293254"/>
    </source>
</evidence>
<comment type="caution">
    <text evidence="2">The sequence shown here is derived from an EMBL/GenBank/DDBJ whole genome shotgun (WGS) entry which is preliminary data.</text>
</comment>
<reference evidence="2" key="2">
    <citation type="journal article" date="2024" name="Plant">
        <title>Genomic evolution and insights into agronomic trait innovations of Sesamum species.</title>
        <authorList>
            <person name="Miao H."/>
            <person name="Wang L."/>
            <person name="Qu L."/>
            <person name="Liu H."/>
            <person name="Sun Y."/>
            <person name="Le M."/>
            <person name="Wang Q."/>
            <person name="Wei S."/>
            <person name="Zheng Y."/>
            <person name="Lin W."/>
            <person name="Duan Y."/>
            <person name="Cao H."/>
            <person name="Xiong S."/>
            <person name="Wang X."/>
            <person name="Wei L."/>
            <person name="Li C."/>
            <person name="Ma Q."/>
            <person name="Ju M."/>
            <person name="Zhao R."/>
            <person name="Li G."/>
            <person name="Mu C."/>
            <person name="Tian Q."/>
            <person name="Mei H."/>
            <person name="Zhang T."/>
            <person name="Gao T."/>
            <person name="Zhang H."/>
        </authorList>
    </citation>
    <scope>NUCLEOTIDE SEQUENCE</scope>
    <source>
        <strain evidence="2">3651</strain>
    </source>
</reference>
<dbReference type="AlphaFoldDB" id="A0AAE2CKF7"/>
<accession>A0AAE2CKF7</accession>
<dbReference type="EMBL" id="JACGWO010000006">
    <property type="protein sequence ID" value="KAK4425451.1"/>
    <property type="molecule type" value="Genomic_DNA"/>
</dbReference>
<feature type="region of interest" description="Disordered" evidence="1">
    <location>
        <begin position="1"/>
        <end position="63"/>
    </location>
</feature>
<feature type="compositionally biased region" description="Polar residues" evidence="1">
    <location>
        <begin position="85"/>
        <end position="94"/>
    </location>
</feature>